<evidence type="ECO:0000256" key="3">
    <source>
        <dbReference type="PIRSR" id="PIRSR000862-1"/>
    </source>
</evidence>
<reference evidence="7" key="1">
    <citation type="submission" date="2025-08" db="UniProtKB">
        <authorList>
            <consortium name="RefSeq"/>
        </authorList>
    </citation>
    <scope>IDENTIFICATION</scope>
    <source>
        <tissue evidence="7">Kidney</tissue>
    </source>
</reference>
<proteinExistence type="inferred from homology"/>
<organism evidence="6 7">
    <name type="scientific">Dipodomys ordii</name>
    <name type="common">Ord's kangaroo rat</name>
    <dbReference type="NCBI Taxonomy" id="10020"/>
    <lineage>
        <taxon>Eukaryota</taxon>
        <taxon>Metazoa</taxon>
        <taxon>Chordata</taxon>
        <taxon>Craniata</taxon>
        <taxon>Vertebrata</taxon>
        <taxon>Euteleostomi</taxon>
        <taxon>Mammalia</taxon>
        <taxon>Eutheria</taxon>
        <taxon>Euarchontoglires</taxon>
        <taxon>Glires</taxon>
        <taxon>Rodentia</taxon>
        <taxon>Castorimorpha</taxon>
        <taxon>Heteromyidae</taxon>
        <taxon>Dipodomyinae</taxon>
        <taxon>Dipodomys</taxon>
    </lineage>
</organism>
<dbReference type="Gene3D" id="3.40.50.1820">
    <property type="entry name" value="alpha/beta hydrolase"/>
    <property type="match status" value="1"/>
</dbReference>
<accession>A0A1S3F9G1</accession>
<evidence type="ECO:0000313" key="6">
    <source>
        <dbReference type="Proteomes" id="UP000081671"/>
    </source>
</evidence>
<evidence type="ECO:0000256" key="1">
    <source>
        <dbReference type="ARBA" id="ARBA00010701"/>
    </source>
</evidence>
<feature type="signal peptide" evidence="4">
    <location>
        <begin position="1"/>
        <end position="19"/>
    </location>
</feature>
<dbReference type="InterPro" id="IPR025483">
    <property type="entry name" value="Lipase_euk"/>
</dbReference>
<feature type="active site" description="Nucleophile" evidence="3">
    <location>
        <position position="171"/>
    </location>
</feature>
<evidence type="ECO:0000256" key="2">
    <source>
        <dbReference type="PIRNR" id="PIRNR000862"/>
    </source>
</evidence>
<dbReference type="GO" id="GO:0016788">
    <property type="term" value="F:hydrolase activity, acting on ester bonds"/>
    <property type="evidence" value="ECO:0007669"/>
    <property type="project" value="InterPro"/>
</dbReference>
<dbReference type="GO" id="GO:0016042">
    <property type="term" value="P:lipid catabolic process"/>
    <property type="evidence" value="ECO:0007669"/>
    <property type="project" value="UniProtKB-KW"/>
</dbReference>
<feature type="chain" id="PRO_5010284400" description="Lipase" evidence="4">
    <location>
        <begin position="20"/>
        <end position="397"/>
    </location>
</feature>
<dbReference type="OrthoDB" id="9974421at2759"/>
<keyword evidence="6" id="KW-1185">Reference proteome</keyword>
<dbReference type="Pfam" id="PF04083">
    <property type="entry name" value="Abhydro_lipase"/>
    <property type="match status" value="1"/>
</dbReference>
<name>A0A1S3F9G1_DIPOR</name>
<dbReference type="STRING" id="10020.ENSDORP00000025822"/>
<feature type="domain" description="Partial AB-hydrolase lipase" evidence="5">
    <location>
        <begin position="34"/>
        <end position="96"/>
    </location>
</feature>
<dbReference type="InterPro" id="IPR006693">
    <property type="entry name" value="AB_hydrolase_lipase"/>
</dbReference>
<gene>
    <name evidence="7" type="primary">LOC105986226</name>
</gene>
<sequence>MWWLLKTMCFVHILGNILCLPYKKHKNPEANMNTKQIISYWGYPSEVYEVYTKDGYILEVCRIPHGKNKDSQLGQKPVVYLQHGFLATAGIWVANLPSNSLGFILADAGYDVWMGNSRGNTWSKRHLYLDTDSKEFWTFSYDEMIKYDLPATIDFILEETRQKQIYYVGHSQGTLIAFGAFATNPQLAQKIKVSFVLAPIATAKYIAGGLQALSYLPPGVFKLIFGEKEILPYSHFNDVTKKLCSYKIFHFLCNSIFTFFYGYDRKNLNESRYDVYLQLMPSGSSVQNLLHYFQAIHTGTFQAYDYGSASLNFQHYNQSTPPEYNVENMKVPTAMWSGGRDVLADPRDVQNLERRISNLIYNKEISYYNHNDFLIGKDAPTQVFSGILKILSETKGD</sequence>
<evidence type="ECO:0000313" key="7">
    <source>
        <dbReference type="RefSeq" id="XP_012872497.1"/>
    </source>
</evidence>
<dbReference type="OMA" id="IWAYNAN"/>
<dbReference type="AlphaFoldDB" id="A0A1S3F9G1"/>
<keyword evidence="2" id="KW-0443">Lipid metabolism</keyword>
<keyword evidence="4" id="KW-0732">Signal</keyword>
<dbReference type="FunCoup" id="A0A1S3F9G1">
    <property type="interactions" value="755"/>
</dbReference>
<dbReference type="KEGG" id="dord:105986226"/>
<keyword evidence="2" id="KW-0442">Lipid degradation</keyword>
<dbReference type="InterPro" id="IPR029058">
    <property type="entry name" value="AB_hydrolase_fold"/>
</dbReference>
<dbReference type="PIRSF" id="PIRSF000862">
    <property type="entry name" value="Steryl_ester_lip"/>
    <property type="match status" value="1"/>
</dbReference>
<protein>
    <recommendedName>
        <fullName evidence="2">Lipase</fullName>
    </recommendedName>
</protein>
<comment type="similarity">
    <text evidence="1 2">Belongs to the AB hydrolase superfamily. Lipase family.</text>
</comment>
<evidence type="ECO:0000259" key="5">
    <source>
        <dbReference type="Pfam" id="PF04083"/>
    </source>
</evidence>
<dbReference type="SUPFAM" id="SSF53474">
    <property type="entry name" value="alpha/beta-Hydrolases"/>
    <property type="match status" value="1"/>
</dbReference>
<evidence type="ECO:0000256" key="4">
    <source>
        <dbReference type="SAM" id="SignalP"/>
    </source>
</evidence>
<dbReference type="InParanoid" id="A0A1S3F9G1"/>
<dbReference type="PANTHER" id="PTHR11005">
    <property type="entry name" value="LYSOSOMAL ACID LIPASE-RELATED"/>
    <property type="match status" value="1"/>
</dbReference>
<keyword evidence="2" id="KW-0378">Hydrolase</keyword>
<feature type="active site" description="Charge relay system" evidence="3">
    <location>
        <position position="341"/>
    </location>
</feature>
<dbReference type="GeneID" id="105986226"/>
<dbReference type="FunFam" id="3.40.50.1820:FF:000012">
    <property type="entry name" value="Lipase"/>
    <property type="match status" value="1"/>
</dbReference>
<feature type="active site" description="Charge relay system" evidence="3">
    <location>
        <position position="370"/>
    </location>
</feature>
<dbReference type="Proteomes" id="UP000081671">
    <property type="component" value="Unplaced"/>
</dbReference>
<dbReference type="RefSeq" id="XP_012872497.1">
    <property type="nucleotide sequence ID" value="XM_013017043.1"/>
</dbReference>